<dbReference type="InterPro" id="IPR026870">
    <property type="entry name" value="Zinc_ribbon_dom"/>
</dbReference>
<comment type="similarity">
    <text evidence="1">Belongs to the TRAFAC class TrmE-Era-EngA-EngB-Septin-like GTPase superfamily. AIG1/Toc34/Toc159-like paraseptin GTPase family. IAN subfamily.</text>
</comment>
<dbReference type="Proteomes" id="UP000828390">
    <property type="component" value="Unassembled WGS sequence"/>
</dbReference>
<keyword evidence="2" id="KW-0547">Nucleotide-binding</keyword>
<reference evidence="5" key="2">
    <citation type="submission" date="2020-11" db="EMBL/GenBank/DDBJ databases">
        <authorList>
            <person name="McCartney M.A."/>
            <person name="Auch B."/>
            <person name="Kono T."/>
            <person name="Mallez S."/>
            <person name="Becker A."/>
            <person name="Gohl D.M."/>
            <person name="Silverstein K.A.T."/>
            <person name="Koren S."/>
            <person name="Bechman K.B."/>
            <person name="Herman A."/>
            <person name="Abrahante J.E."/>
            <person name="Garbe J."/>
        </authorList>
    </citation>
    <scope>NUCLEOTIDE SEQUENCE</scope>
    <source>
        <strain evidence="5">Duluth1</strain>
        <tissue evidence="5">Whole animal</tissue>
    </source>
</reference>
<sequence length="71" mass="7752">MLCKECGANLSDTTKFCPECGTKVKDLRILLVGHTGHGKSATGNSLLGITRNEGFHDELSLISVTKEYKRK</sequence>
<dbReference type="AlphaFoldDB" id="A0A9D4MET8"/>
<feature type="non-terminal residue" evidence="5">
    <location>
        <position position="71"/>
    </location>
</feature>
<proteinExistence type="inferred from homology"/>
<dbReference type="EMBL" id="JAIWYP010000001">
    <property type="protein sequence ID" value="KAH3876292.1"/>
    <property type="molecule type" value="Genomic_DNA"/>
</dbReference>
<reference evidence="5" key="1">
    <citation type="journal article" date="2019" name="bioRxiv">
        <title>The Genome of the Zebra Mussel, Dreissena polymorpha: A Resource for Invasive Species Research.</title>
        <authorList>
            <person name="McCartney M.A."/>
            <person name="Auch B."/>
            <person name="Kono T."/>
            <person name="Mallez S."/>
            <person name="Zhang Y."/>
            <person name="Obille A."/>
            <person name="Becker A."/>
            <person name="Abrahante J.E."/>
            <person name="Garbe J."/>
            <person name="Badalamenti J.P."/>
            <person name="Herman A."/>
            <person name="Mangelson H."/>
            <person name="Liachko I."/>
            <person name="Sullivan S."/>
            <person name="Sone E.D."/>
            <person name="Koren S."/>
            <person name="Silverstein K.A.T."/>
            <person name="Beckman K.B."/>
            <person name="Gohl D.M."/>
        </authorList>
    </citation>
    <scope>NUCLEOTIDE SEQUENCE</scope>
    <source>
        <strain evidence="5">Duluth1</strain>
        <tissue evidence="5">Whole animal</tissue>
    </source>
</reference>
<evidence type="ECO:0000256" key="1">
    <source>
        <dbReference type="ARBA" id="ARBA00008535"/>
    </source>
</evidence>
<evidence type="ECO:0000259" key="4">
    <source>
        <dbReference type="Pfam" id="PF13240"/>
    </source>
</evidence>
<keyword evidence="6" id="KW-1185">Reference proteome</keyword>
<accession>A0A9D4MET8</accession>
<dbReference type="Pfam" id="PF04548">
    <property type="entry name" value="AIG1"/>
    <property type="match status" value="1"/>
</dbReference>
<protein>
    <recommendedName>
        <fullName evidence="7">Zinc-ribbon domain-containing protein</fullName>
    </recommendedName>
</protein>
<feature type="domain" description="Zinc-ribbon" evidence="4">
    <location>
        <begin position="3"/>
        <end position="24"/>
    </location>
</feature>
<evidence type="ECO:0008006" key="7">
    <source>
        <dbReference type="Google" id="ProtNLM"/>
    </source>
</evidence>
<gene>
    <name evidence="5" type="ORF">DPMN_000131</name>
</gene>
<dbReference type="Pfam" id="PF13240">
    <property type="entry name" value="Zn_Ribbon_1"/>
    <property type="match status" value="1"/>
</dbReference>
<evidence type="ECO:0000313" key="6">
    <source>
        <dbReference type="Proteomes" id="UP000828390"/>
    </source>
</evidence>
<evidence type="ECO:0000313" key="5">
    <source>
        <dbReference type="EMBL" id="KAH3876292.1"/>
    </source>
</evidence>
<comment type="caution">
    <text evidence="5">The sequence shown here is derived from an EMBL/GenBank/DDBJ whole genome shotgun (WGS) entry which is preliminary data.</text>
</comment>
<dbReference type="InterPro" id="IPR006703">
    <property type="entry name" value="G_AIG1"/>
</dbReference>
<dbReference type="InterPro" id="IPR027417">
    <property type="entry name" value="P-loop_NTPase"/>
</dbReference>
<dbReference type="Gene3D" id="3.40.50.300">
    <property type="entry name" value="P-loop containing nucleotide triphosphate hydrolases"/>
    <property type="match status" value="1"/>
</dbReference>
<evidence type="ECO:0000259" key="3">
    <source>
        <dbReference type="Pfam" id="PF04548"/>
    </source>
</evidence>
<dbReference type="SUPFAM" id="SSF52540">
    <property type="entry name" value="P-loop containing nucleoside triphosphate hydrolases"/>
    <property type="match status" value="1"/>
</dbReference>
<name>A0A9D4MET8_DREPO</name>
<organism evidence="5 6">
    <name type="scientific">Dreissena polymorpha</name>
    <name type="common">Zebra mussel</name>
    <name type="synonym">Mytilus polymorpha</name>
    <dbReference type="NCBI Taxonomy" id="45954"/>
    <lineage>
        <taxon>Eukaryota</taxon>
        <taxon>Metazoa</taxon>
        <taxon>Spiralia</taxon>
        <taxon>Lophotrochozoa</taxon>
        <taxon>Mollusca</taxon>
        <taxon>Bivalvia</taxon>
        <taxon>Autobranchia</taxon>
        <taxon>Heteroconchia</taxon>
        <taxon>Euheterodonta</taxon>
        <taxon>Imparidentia</taxon>
        <taxon>Neoheterodontei</taxon>
        <taxon>Myida</taxon>
        <taxon>Dreissenoidea</taxon>
        <taxon>Dreissenidae</taxon>
        <taxon>Dreissena</taxon>
    </lineage>
</organism>
<feature type="domain" description="AIG1-type G" evidence="3">
    <location>
        <begin position="27"/>
        <end position="70"/>
    </location>
</feature>
<dbReference type="GO" id="GO:0005525">
    <property type="term" value="F:GTP binding"/>
    <property type="evidence" value="ECO:0007669"/>
    <property type="project" value="InterPro"/>
</dbReference>
<evidence type="ECO:0000256" key="2">
    <source>
        <dbReference type="ARBA" id="ARBA00022741"/>
    </source>
</evidence>